<proteinExistence type="predicted"/>
<dbReference type="Proteomes" id="UP000295680">
    <property type="component" value="Unassembled WGS sequence"/>
</dbReference>
<name>A0A4R2IGA7_9PSEU</name>
<sequence length="45" mass="4801">MFTSASGAGAGPPWESGPPAWLYEQLPYSDPQSDCHAALFGPRHL</sequence>
<dbReference type="EMBL" id="SLWS01000028">
    <property type="protein sequence ID" value="TCO43753.1"/>
    <property type="molecule type" value="Genomic_DNA"/>
</dbReference>
<keyword evidence="2" id="KW-1185">Reference proteome</keyword>
<dbReference type="AlphaFoldDB" id="A0A4R2IGA7"/>
<reference evidence="1 2" key="1">
    <citation type="submission" date="2019-03" db="EMBL/GenBank/DDBJ databases">
        <title>Genomic Encyclopedia of Type Strains, Phase IV (KMG-IV): sequencing the most valuable type-strain genomes for metagenomic binning, comparative biology and taxonomic classification.</title>
        <authorList>
            <person name="Goeker M."/>
        </authorList>
    </citation>
    <scope>NUCLEOTIDE SEQUENCE [LARGE SCALE GENOMIC DNA]</scope>
    <source>
        <strain evidence="1 2">DSM 45934</strain>
    </source>
</reference>
<accession>A0A4R2IGA7</accession>
<evidence type="ECO:0000313" key="2">
    <source>
        <dbReference type="Proteomes" id="UP000295680"/>
    </source>
</evidence>
<evidence type="ECO:0000313" key="1">
    <source>
        <dbReference type="EMBL" id="TCO43753.1"/>
    </source>
</evidence>
<protein>
    <submittedName>
        <fullName evidence="1">Uncharacterized protein</fullName>
    </submittedName>
</protein>
<gene>
    <name evidence="1" type="ORF">EV192_12816</name>
</gene>
<organism evidence="1 2">
    <name type="scientific">Actinocrispum wychmicini</name>
    <dbReference type="NCBI Taxonomy" id="1213861"/>
    <lineage>
        <taxon>Bacteria</taxon>
        <taxon>Bacillati</taxon>
        <taxon>Actinomycetota</taxon>
        <taxon>Actinomycetes</taxon>
        <taxon>Pseudonocardiales</taxon>
        <taxon>Pseudonocardiaceae</taxon>
        <taxon>Actinocrispum</taxon>
    </lineage>
</organism>
<comment type="caution">
    <text evidence="1">The sequence shown here is derived from an EMBL/GenBank/DDBJ whole genome shotgun (WGS) entry which is preliminary data.</text>
</comment>